<organism evidence="1 2">
    <name type="scientific">Sphingobacterium thalpophilum</name>
    <dbReference type="NCBI Taxonomy" id="259"/>
    <lineage>
        <taxon>Bacteria</taxon>
        <taxon>Pseudomonadati</taxon>
        <taxon>Bacteroidota</taxon>
        <taxon>Sphingobacteriia</taxon>
        <taxon>Sphingobacteriales</taxon>
        <taxon>Sphingobacteriaceae</taxon>
        <taxon>Sphingobacterium</taxon>
    </lineage>
</organism>
<protein>
    <recommendedName>
        <fullName evidence="3">Glycosyltransferase family 25 (LPS biosynthesis protein)</fullName>
    </recommendedName>
</protein>
<dbReference type="EMBL" id="LR590484">
    <property type="protein sequence ID" value="VTR36668.1"/>
    <property type="molecule type" value="Genomic_DNA"/>
</dbReference>
<gene>
    <name evidence="1" type="ORF">NCTC11429_01735</name>
</gene>
<sequence length="221" mass="25926">MSDILTKNSIPVYIINLVERKERREHILGQFKEYPEFSPQIFTAENHTIGSFGLLRTFEKILLIAKVENHDYFIIAEDDHCFTKNYKKNYIYSIIKQAKGVNADIVSGGISSFETGVCISDNLFWLNKFTGAQFLIINRKFIETFFLESFNTSDRLDLFISRLSSKIFTIYPFISMQSFFGYSDATPEIMQGNIDVKELFLNTEQKLDKFMYIKDYYEKFN</sequence>
<evidence type="ECO:0000313" key="1">
    <source>
        <dbReference type="EMBL" id="VTR36668.1"/>
    </source>
</evidence>
<proteinExistence type="predicted"/>
<dbReference type="AlphaFoldDB" id="A0A4V6KQE7"/>
<dbReference type="GeneID" id="78462487"/>
<evidence type="ECO:0000313" key="2">
    <source>
        <dbReference type="Proteomes" id="UP000308196"/>
    </source>
</evidence>
<evidence type="ECO:0008006" key="3">
    <source>
        <dbReference type="Google" id="ProtNLM"/>
    </source>
</evidence>
<dbReference type="STRING" id="1123265.GCA_000686625_04386"/>
<dbReference type="Proteomes" id="UP000308196">
    <property type="component" value="Chromosome"/>
</dbReference>
<reference evidence="1 2" key="1">
    <citation type="submission" date="2019-05" db="EMBL/GenBank/DDBJ databases">
        <authorList>
            <consortium name="Pathogen Informatics"/>
        </authorList>
    </citation>
    <scope>NUCLEOTIDE SEQUENCE [LARGE SCALE GENOMIC DNA]</scope>
    <source>
        <strain evidence="1 2">NCTC11429</strain>
    </source>
</reference>
<accession>A0A4V6KQE7</accession>
<dbReference type="KEGG" id="stha:NCTC11429_01735"/>
<name>A0A4V6KQE7_9SPHI</name>
<dbReference type="RefSeq" id="WP_037533920.1">
    <property type="nucleotide sequence ID" value="NZ_JALHSB010000015.1"/>
</dbReference>